<evidence type="ECO:0000259" key="2">
    <source>
        <dbReference type="Pfam" id="PF01105"/>
    </source>
</evidence>
<feature type="chain" id="PRO_5001950541" description="GOLD domain-containing protein" evidence="1">
    <location>
        <begin position="29"/>
        <end position="185"/>
    </location>
</feature>
<organism evidence="3 4">
    <name type="scientific">Mitosporidium daphniae</name>
    <dbReference type="NCBI Taxonomy" id="1485682"/>
    <lineage>
        <taxon>Eukaryota</taxon>
        <taxon>Fungi</taxon>
        <taxon>Fungi incertae sedis</taxon>
        <taxon>Microsporidia</taxon>
        <taxon>Mitosporidium</taxon>
    </lineage>
</organism>
<dbReference type="EMBL" id="JMKJ01000590">
    <property type="protein sequence ID" value="KGG50269.1"/>
    <property type="molecule type" value="Genomic_DNA"/>
</dbReference>
<feature type="signal peptide" evidence="1">
    <location>
        <begin position="1"/>
        <end position="28"/>
    </location>
</feature>
<keyword evidence="1" id="KW-0732">Signal</keyword>
<proteinExistence type="predicted"/>
<accession>A0A098VN96</accession>
<dbReference type="HOGENOM" id="CLU_1461662_0_0_1"/>
<reference evidence="3 4" key="1">
    <citation type="submission" date="2014-04" db="EMBL/GenBank/DDBJ databases">
        <title>A new species of microsporidia sheds light on the evolution of extreme parasitism.</title>
        <authorList>
            <person name="Haag K.L."/>
            <person name="James T.Y."/>
            <person name="Larsson R."/>
            <person name="Schaer T.M."/>
            <person name="Refardt D."/>
            <person name="Pombert J.-F."/>
            <person name="Ebert D."/>
        </authorList>
    </citation>
    <scope>NUCLEOTIDE SEQUENCE [LARGE SCALE GENOMIC DNA]</scope>
    <source>
        <strain evidence="3 4">UGP3</strain>
        <tissue evidence="3">Spores</tissue>
    </source>
</reference>
<feature type="domain" description="GOLD" evidence="2">
    <location>
        <begin position="31"/>
        <end position="184"/>
    </location>
</feature>
<keyword evidence="4" id="KW-1185">Reference proteome</keyword>
<evidence type="ECO:0000256" key="1">
    <source>
        <dbReference type="SAM" id="SignalP"/>
    </source>
</evidence>
<sequence length="185" mass="20748">MFLNLSMIIGVFFALAILVQFVINSASASIVKFTIPSNSKKCYSIEIPDKTLVTGHISSRTTTVNQNDGSRQAAIVSFIIDDRQGGKYYHNTNIKEEPSNFSFRTHGGAKEYQLCVATDHFTTLTNDIELEVNMNEDLFDATASHDSALLPEEAELIHMESVMKHIVDELDQMHFTERDLRDTNG</sequence>
<dbReference type="RefSeq" id="XP_013236696.1">
    <property type="nucleotide sequence ID" value="XM_013381242.1"/>
</dbReference>
<protein>
    <recommendedName>
        <fullName evidence="2">GOLD domain-containing protein</fullName>
    </recommendedName>
</protein>
<name>A0A098VN96_9MICR</name>
<dbReference type="GeneID" id="25260879"/>
<gene>
    <name evidence="3" type="ORF">DI09_7p480</name>
</gene>
<dbReference type="InterPro" id="IPR009038">
    <property type="entry name" value="GOLD_dom"/>
</dbReference>
<dbReference type="Proteomes" id="UP000029725">
    <property type="component" value="Unassembled WGS sequence"/>
</dbReference>
<dbReference type="VEuPathDB" id="MicrosporidiaDB:DI09_7p480"/>
<evidence type="ECO:0000313" key="4">
    <source>
        <dbReference type="Proteomes" id="UP000029725"/>
    </source>
</evidence>
<comment type="caution">
    <text evidence="3">The sequence shown here is derived from an EMBL/GenBank/DDBJ whole genome shotgun (WGS) entry which is preliminary data.</text>
</comment>
<dbReference type="AlphaFoldDB" id="A0A098VN96"/>
<dbReference type="Pfam" id="PF01105">
    <property type="entry name" value="EMP24_GP25L"/>
    <property type="match status" value="1"/>
</dbReference>
<evidence type="ECO:0000313" key="3">
    <source>
        <dbReference type="EMBL" id="KGG50269.1"/>
    </source>
</evidence>